<dbReference type="AlphaFoldDB" id="A0A0F9D8J3"/>
<dbReference type="Gene3D" id="3.40.50.2300">
    <property type="match status" value="1"/>
</dbReference>
<sequence>MSTLGNEEPIMNILLVEDNIADIFIMQEAIDELNTGHHLEIANNGETALEKIKNTGQINRGNLFNLIILDINIPRPDGRLILKFLKEDLKYRDIPVVILTTSNDWNDIKYAYENQANTFVTKPTEIEDFFKYIKSIVSYWEKLASSV</sequence>
<dbReference type="InterPro" id="IPR001789">
    <property type="entry name" value="Sig_transdc_resp-reg_receiver"/>
</dbReference>
<dbReference type="SUPFAM" id="SSF52172">
    <property type="entry name" value="CheY-like"/>
    <property type="match status" value="1"/>
</dbReference>
<feature type="domain" description="Response regulatory" evidence="1">
    <location>
        <begin position="12"/>
        <end position="137"/>
    </location>
</feature>
<name>A0A0F9D8J3_9ZZZZ</name>
<dbReference type="Pfam" id="PF00072">
    <property type="entry name" value="Response_reg"/>
    <property type="match status" value="1"/>
</dbReference>
<dbReference type="PANTHER" id="PTHR44520">
    <property type="entry name" value="RESPONSE REGULATOR RCP1-RELATED"/>
    <property type="match status" value="1"/>
</dbReference>
<proteinExistence type="predicted"/>
<gene>
    <name evidence="2" type="ORF">LCGC14_2518840</name>
</gene>
<accession>A0A0F9D8J3</accession>
<dbReference type="PANTHER" id="PTHR44520:SF2">
    <property type="entry name" value="RESPONSE REGULATOR RCP1"/>
    <property type="match status" value="1"/>
</dbReference>
<comment type="caution">
    <text evidence="2">The sequence shown here is derived from an EMBL/GenBank/DDBJ whole genome shotgun (WGS) entry which is preliminary data.</text>
</comment>
<dbReference type="GO" id="GO:0000160">
    <property type="term" value="P:phosphorelay signal transduction system"/>
    <property type="evidence" value="ECO:0007669"/>
    <property type="project" value="InterPro"/>
</dbReference>
<organism evidence="2">
    <name type="scientific">marine sediment metagenome</name>
    <dbReference type="NCBI Taxonomy" id="412755"/>
    <lineage>
        <taxon>unclassified sequences</taxon>
        <taxon>metagenomes</taxon>
        <taxon>ecological metagenomes</taxon>
    </lineage>
</organism>
<reference evidence="2" key="1">
    <citation type="journal article" date="2015" name="Nature">
        <title>Complex archaea that bridge the gap between prokaryotes and eukaryotes.</title>
        <authorList>
            <person name="Spang A."/>
            <person name="Saw J.H."/>
            <person name="Jorgensen S.L."/>
            <person name="Zaremba-Niedzwiedzka K."/>
            <person name="Martijn J."/>
            <person name="Lind A.E."/>
            <person name="van Eijk R."/>
            <person name="Schleper C."/>
            <person name="Guy L."/>
            <person name="Ettema T.J."/>
        </authorList>
    </citation>
    <scope>NUCLEOTIDE SEQUENCE</scope>
</reference>
<dbReference type="SMART" id="SM00448">
    <property type="entry name" value="REC"/>
    <property type="match status" value="1"/>
</dbReference>
<dbReference type="EMBL" id="LAZR01040582">
    <property type="protein sequence ID" value="KKL14131.1"/>
    <property type="molecule type" value="Genomic_DNA"/>
</dbReference>
<dbReference type="InterPro" id="IPR011006">
    <property type="entry name" value="CheY-like_superfamily"/>
</dbReference>
<dbReference type="InterPro" id="IPR052893">
    <property type="entry name" value="TCS_response_regulator"/>
</dbReference>
<dbReference type="PROSITE" id="PS50110">
    <property type="entry name" value="RESPONSE_REGULATORY"/>
    <property type="match status" value="1"/>
</dbReference>
<protein>
    <recommendedName>
        <fullName evidence="1">Response regulatory domain-containing protein</fullName>
    </recommendedName>
</protein>
<dbReference type="CDD" id="cd17557">
    <property type="entry name" value="REC_Rcp-like"/>
    <property type="match status" value="1"/>
</dbReference>
<evidence type="ECO:0000313" key="2">
    <source>
        <dbReference type="EMBL" id="KKL14131.1"/>
    </source>
</evidence>
<evidence type="ECO:0000259" key="1">
    <source>
        <dbReference type="PROSITE" id="PS50110"/>
    </source>
</evidence>